<protein>
    <submittedName>
        <fullName evidence="2">Uncharacterized protein</fullName>
    </submittedName>
</protein>
<dbReference type="EMBL" id="OU895878">
    <property type="protein sequence ID" value="CAG9804263.1"/>
    <property type="molecule type" value="Genomic_DNA"/>
</dbReference>
<evidence type="ECO:0000313" key="2">
    <source>
        <dbReference type="EMBL" id="CAG9804263.1"/>
    </source>
</evidence>
<reference evidence="2" key="2">
    <citation type="submission" date="2022-10" db="EMBL/GenBank/DDBJ databases">
        <authorList>
            <consortium name="ENA_rothamsted_submissions"/>
            <consortium name="culmorum"/>
            <person name="King R."/>
        </authorList>
    </citation>
    <scope>NUCLEOTIDE SEQUENCE</scope>
</reference>
<evidence type="ECO:0000313" key="3">
    <source>
        <dbReference type="Proteomes" id="UP001153620"/>
    </source>
</evidence>
<feature type="compositionally biased region" description="Pro residues" evidence="1">
    <location>
        <begin position="318"/>
        <end position="327"/>
    </location>
</feature>
<sequence length="402" mass="46503">MEFSEFMKSFPIRTDIFDDITYLQKHLRLIIKFHQKLSSKLYSTSLNQNNESTYPSKNFSAIREFMDDLESEMDDISREQKMLIDIVKKCMNQYNETLSKECNVKMDMDVAEGFITRALQYHYQKNNSIITPNNVKARMSEDELKQKYEEIRVKNESERALKQLMGLEKKSLIKTSPSASSVAAQERESLIKPNFRKPSSTSGRVEKKTVIAAKNTIVETRHAKIISKKQNAVQQGINGSRLNLLRALNNVKIEQTEQYSDLGDGVKYIRSDEDCSDQSSSDGPILDPEIDPLKITSTTRGKRRTSPASNASSERAFPPLPQEPPPKIDYTKEEFLSIFQLIVPQIAEEIKVQKTKRKRRNCFKNEKNDFHYGNFDLNEAAYRLRLCNNRRSILYSPNKKRK</sequence>
<accession>A0A9N9RW78</accession>
<keyword evidence="3" id="KW-1185">Reference proteome</keyword>
<evidence type="ECO:0000256" key="1">
    <source>
        <dbReference type="SAM" id="MobiDB-lite"/>
    </source>
</evidence>
<reference evidence="2" key="1">
    <citation type="submission" date="2022-01" db="EMBL/GenBank/DDBJ databases">
        <authorList>
            <person name="King R."/>
        </authorList>
    </citation>
    <scope>NUCLEOTIDE SEQUENCE</scope>
</reference>
<organism evidence="2 3">
    <name type="scientific">Chironomus riparius</name>
    <dbReference type="NCBI Taxonomy" id="315576"/>
    <lineage>
        <taxon>Eukaryota</taxon>
        <taxon>Metazoa</taxon>
        <taxon>Ecdysozoa</taxon>
        <taxon>Arthropoda</taxon>
        <taxon>Hexapoda</taxon>
        <taxon>Insecta</taxon>
        <taxon>Pterygota</taxon>
        <taxon>Neoptera</taxon>
        <taxon>Endopterygota</taxon>
        <taxon>Diptera</taxon>
        <taxon>Nematocera</taxon>
        <taxon>Chironomoidea</taxon>
        <taxon>Chironomidae</taxon>
        <taxon>Chironominae</taxon>
        <taxon>Chironomus</taxon>
    </lineage>
</organism>
<name>A0A9N9RW78_9DIPT</name>
<proteinExistence type="predicted"/>
<dbReference type="Proteomes" id="UP001153620">
    <property type="component" value="Chromosome 2"/>
</dbReference>
<dbReference type="OrthoDB" id="7740893at2759"/>
<feature type="region of interest" description="Disordered" evidence="1">
    <location>
        <begin position="271"/>
        <end position="328"/>
    </location>
</feature>
<gene>
    <name evidence="2" type="ORF">CHIRRI_LOCUS7156</name>
</gene>
<dbReference type="AlphaFoldDB" id="A0A9N9RW78"/>